<protein>
    <recommendedName>
        <fullName evidence="10">Type I restriction enzyme endonuclease subunit</fullName>
        <shortName evidence="10">R protein</shortName>
        <ecNumber evidence="10">3.1.21.3</ecNumber>
    </recommendedName>
</protein>
<evidence type="ECO:0000256" key="10">
    <source>
        <dbReference type="RuleBase" id="RU364115"/>
    </source>
</evidence>
<evidence type="ECO:0000256" key="7">
    <source>
        <dbReference type="ARBA" id="ARBA00022801"/>
    </source>
</evidence>
<evidence type="ECO:0000259" key="12">
    <source>
        <dbReference type="SMART" id="SM00487"/>
    </source>
</evidence>
<reference evidence="13 14" key="1">
    <citation type="submission" date="2013-09" db="EMBL/GenBank/DDBJ databases">
        <title>High correlation between genotypes and phenotypes of environmental bacteria Comamonas testosteroni strains.</title>
        <authorList>
            <person name="Liu L."/>
            <person name="Zhu W."/>
            <person name="Xia X."/>
            <person name="Xu B."/>
            <person name="Luo M."/>
            <person name="Wang G."/>
        </authorList>
    </citation>
    <scope>NUCLEOTIDE SEQUENCE [LARGE SCALE GENOMIC DNA]</scope>
    <source>
        <strain evidence="13 14">JL40</strain>
    </source>
</reference>
<comment type="catalytic activity">
    <reaction evidence="1 10">
        <text>Endonucleolytic cleavage of DNA to give random double-stranded fragments with terminal 5'-phosphates, ATP is simultaneously hydrolyzed.</text>
        <dbReference type="EC" id="3.1.21.3"/>
    </reaction>
</comment>
<dbReference type="InterPro" id="IPR051268">
    <property type="entry name" value="Type-I_R_enzyme_R_subunit"/>
</dbReference>
<dbReference type="Pfam" id="PF04313">
    <property type="entry name" value="HSDR_N"/>
    <property type="match status" value="1"/>
</dbReference>
<evidence type="ECO:0000256" key="4">
    <source>
        <dbReference type="ARBA" id="ARBA00022741"/>
    </source>
</evidence>
<dbReference type="CDD" id="cd22332">
    <property type="entry name" value="HsdR_N"/>
    <property type="match status" value="1"/>
</dbReference>
<dbReference type="EMBL" id="AWOR01000026">
    <property type="protein sequence ID" value="KGH31213.1"/>
    <property type="molecule type" value="Genomic_DNA"/>
</dbReference>
<dbReference type="AlphaFoldDB" id="A0A096FN53"/>
<dbReference type="CDD" id="cd18800">
    <property type="entry name" value="SF2_C_EcoR124I-like"/>
    <property type="match status" value="1"/>
</dbReference>
<dbReference type="InterPro" id="IPR055180">
    <property type="entry name" value="HsdR_RecA-like_helicase_dom_2"/>
</dbReference>
<keyword evidence="4 10" id="KW-0547">Nucleotide-binding</keyword>
<evidence type="ECO:0000256" key="2">
    <source>
        <dbReference type="ARBA" id="ARBA00008598"/>
    </source>
</evidence>
<keyword evidence="3" id="KW-0540">Nuclease</keyword>
<comment type="caution">
    <text evidence="13">The sequence shown here is derived from an EMBL/GenBank/DDBJ whole genome shotgun (WGS) entry which is preliminary data.</text>
</comment>
<dbReference type="NCBIfam" id="TIGR00348">
    <property type="entry name" value="hsdR"/>
    <property type="match status" value="1"/>
</dbReference>
<organism evidence="13 14">
    <name type="scientific">Comamonas testosteroni</name>
    <name type="common">Pseudomonas testosteroni</name>
    <dbReference type="NCBI Taxonomy" id="285"/>
    <lineage>
        <taxon>Bacteria</taxon>
        <taxon>Pseudomonadati</taxon>
        <taxon>Pseudomonadota</taxon>
        <taxon>Betaproteobacteria</taxon>
        <taxon>Burkholderiales</taxon>
        <taxon>Comamonadaceae</taxon>
        <taxon>Comamonas</taxon>
    </lineage>
</organism>
<dbReference type="Gene3D" id="3.90.1570.50">
    <property type="match status" value="1"/>
</dbReference>
<evidence type="ECO:0000313" key="13">
    <source>
        <dbReference type="EMBL" id="KGH31213.1"/>
    </source>
</evidence>
<dbReference type="Proteomes" id="UP000029553">
    <property type="component" value="Unassembled WGS sequence"/>
</dbReference>
<dbReference type="PANTHER" id="PTHR30195">
    <property type="entry name" value="TYPE I SITE-SPECIFIC DEOXYRIBONUCLEASE PROTEIN SUBUNIT M AND R"/>
    <property type="match status" value="1"/>
</dbReference>
<gene>
    <name evidence="13" type="ORF">P353_06770</name>
</gene>
<evidence type="ECO:0000313" key="14">
    <source>
        <dbReference type="Proteomes" id="UP000029553"/>
    </source>
</evidence>
<keyword evidence="6" id="KW-0255">Endonuclease</keyword>
<dbReference type="Pfam" id="PF22679">
    <property type="entry name" value="T1R_D3-like"/>
    <property type="match status" value="1"/>
</dbReference>
<dbReference type="Gene3D" id="3.40.50.300">
    <property type="entry name" value="P-loop containing nucleotide triphosphate hydrolases"/>
    <property type="match status" value="2"/>
</dbReference>
<sequence length="1102" mass="124563">MGKSEYSEDVLIQAPTAEFLREELGWDSVMAQDEGPLVADGLLGRTADNQVVLVRDVEAALRRLNPGLPDTAYAQALEAVTQNDSTKSLVQMNQEKYQLLRDGVLVKFRDNSGKAAGKLVEKRLRLIDFDKPDRNRFLAVRELWVRGPLHLRRPDLIGYVNGLPLVFIELKRFEVHVDSAYKKNYADYLDTIPHLFHWNALVVISNGHDAQYGSITSSKDHFYRWKRLDEDAPEPGTAQPLLPLLLQGMLGKQRLLDIVENFVLFDASEAGLQKIVARNHQYLGVNRVIERLTSDDTTVKAEVAAGQLGVFWHTQGSGKSYSMVFLTEKVRRKISASYTFVVVTDRSELDDQIAGIYTSTGRASAKADQAKSGNALRSMLRDQNRSYVFGLVQKYRERVTEPYSEREDVIVLSDEAHRSQYGRLALNMRKGLPKAKFLGFTGTPLIDDAEKQLTRQVFGDYVSIYDFKRAVADGATLPLFYENRGEKLKIIDPKVSERIVEHIEAAKLSAPVDDPWTEEKEDKLYRALASEYPILTSPTRLNKVAADFVEHFHQRWQVVAKGASKSLVVCLDKITCVKLHDLIAEKWAAKADELDAKVSYEEALFAAKGKPPNETLKTRRAHVDWMRATEICVVVSQEQGEVAEFKKWKNHRDEALDITSHREKMVKRNLEEEFKKPENPFRVAIVCAMWLTGFDVKCLATMYLDKPMQGHTLMQAIARVNRVGGGKKHGLVIDYNGMLKSLRKALATFAQGDRKGTGKGDEEEDTVRDDSVALAEYANSLLQARRYLEGLGVDLDAVIEAKGFAKQGLLLDAVDKLAANIERRKTYEVFVDDIQARYRALFPNPGLFEYDAEEGALAAIYNKLQDARTTPDIGALLQSLYEVVDTTLTTDGLPPAFMANQPPKHYDLSKINFDRLKAEFAKTRHKAVAVLNLQEQLEQRLAAMLAANPTRVDLYERYQKIIAEYNRDKDAIEVQKVMDDLFALNDKLNEEEKRYLREGLDNDAQLAVFDLLQKDQPTKGDREKIKKVAKDLLDLLNNGKLQIDHWREKAAAQAQVRAEIIRHLWTHLPDQGYVDDEISMKVDAVFTHIFTTSGGSGASAYH</sequence>
<dbReference type="InterPro" id="IPR014001">
    <property type="entry name" value="Helicase_ATP-bd"/>
</dbReference>
<comment type="similarity">
    <text evidence="2 10">Belongs to the HsdR family.</text>
</comment>
<feature type="coiled-coil region" evidence="11">
    <location>
        <begin position="955"/>
        <end position="998"/>
    </location>
</feature>
<keyword evidence="8 10" id="KW-0067">ATP-binding</keyword>
<evidence type="ECO:0000256" key="8">
    <source>
        <dbReference type="ARBA" id="ARBA00022840"/>
    </source>
</evidence>
<dbReference type="GO" id="GO:0009307">
    <property type="term" value="P:DNA restriction-modification system"/>
    <property type="evidence" value="ECO:0007669"/>
    <property type="project" value="UniProtKB-KW"/>
</dbReference>
<keyword evidence="5 10" id="KW-0680">Restriction system</keyword>
<dbReference type="InterPro" id="IPR004473">
    <property type="entry name" value="Restrct_endonuc_typeI_HsdR"/>
</dbReference>
<dbReference type="InterPro" id="IPR007409">
    <property type="entry name" value="Restrct_endonuc_type1_HsdR_N"/>
</dbReference>
<accession>A0A096FN53</accession>
<dbReference type="SMART" id="SM00487">
    <property type="entry name" value="DEXDc"/>
    <property type="match status" value="1"/>
</dbReference>
<dbReference type="Pfam" id="PF18766">
    <property type="entry name" value="SWI2_SNF2"/>
    <property type="match status" value="1"/>
</dbReference>
<comment type="function">
    <text evidence="10">Subunit R is required for both nuclease and ATPase activities, but not for modification.</text>
</comment>
<evidence type="ECO:0000256" key="11">
    <source>
        <dbReference type="SAM" id="Coils"/>
    </source>
</evidence>
<dbReference type="GO" id="GO:0003677">
    <property type="term" value="F:DNA binding"/>
    <property type="evidence" value="ECO:0007669"/>
    <property type="project" value="UniProtKB-KW"/>
</dbReference>
<keyword evidence="9 10" id="KW-0238">DNA-binding</keyword>
<dbReference type="RefSeq" id="WP_034366964.1">
    <property type="nucleotide sequence ID" value="NZ_AWOR01000026.1"/>
</dbReference>
<evidence type="ECO:0000256" key="6">
    <source>
        <dbReference type="ARBA" id="ARBA00022759"/>
    </source>
</evidence>
<evidence type="ECO:0000256" key="3">
    <source>
        <dbReference type="ARBA" id="ARBA00022722"/>
    </source>
</evidence>
<feature type="domain" description="Helicase ATP-binding" evidence="12">
    <location>
        <begin position="273"/>
        <end position="484"/>
    </location>
</feature>
<dbReference type="GO" id="GO:0005524">
    <property type="term" value="F:ATP binding"/>
    <property type="evidence" value="ECO:0007669"/>
    <property type="project" value="UniProtKB-KW"/>
</dbReference>
<evidence type="ECO:0000256" key="5">
    <source>
        <dbReference type="ARBA" id="ARBA00022747"/>
    </source>
</evidence>
<dbReference type="EC" id="3.1.21.3" evidence="10"/>
<dbReference type="InterPro" id="IPR040980">
    <property type="entry name" value="SWI2_SNF2"/>
</dbReference>
<keyword evidence="7 10" id="KW-0378">Hydrolase</keyword>
<name>A0A096FN53_COMTE</name>
<proteinExistence type="inferred from homology"/>
<keyword evidence="11" id="KW-0175">Coiled coil</keyword>
<dbReference type="PANTHER" id="PTHR30195:SF15">
    <property type="entry name" value="TYPE I RESTRICTION ENZYME HINDI ENDONUCLEASE SUBUNIT"/>
    <property type="match status" value="1"/>
</dbReference>
<comment type="subunit">
    <text evidence="10">The type I restriction/modification system is composed of three polypeptides R, M and S.</text>
</comment>
<dbReference type="InterPro" id="IPR027417">
    <property type="entry name" value="P-loop_NTPase"/>
</dbReference>
<evidence type="ECO:0000256" key="9">
    <source>
        <dbReference type="ARBA" id="ARBA00023125"/>
    </source>
</evidence>
<dbReference type="GO" id="GO:0009035">
    <property type="term" value="F:type I site-specific deoxyribonuclease activity"/>
    <property type="evidence" value="ECO:0007669"/>
    <property type="project" value="UniProtKB-EC"/>
</dbReference>
<dbReference type="SUPFAM" id="SSF52540">
    <property type="entry name" value="P-loop containing nucleoside triphosphate hydrolases"/>
    <property type="match status" value="1"/>
</dbReference>
<evidence type="ECO:0000256" key="1">
    <source>
        <dbReference type="ARBA" id="ARBA00000851"/>
    </source>
</evidence>